<sequence>MLVDTQDLTAFCADIFRGAGVPAEVAGVVADSLVYADLRGVGSHGVLRTEIYLRRAAEGMVDPHAEVRIERDGGSTLLVDGSNNFGAWVGVVAVDHAIARAKQTGACVVGVRRSNHFGTAAYFVERAIRQGCAAMVMSNASQTMAVTGGMTPFVGTNPVAFGFPTGREAPFILDMATSVVAKGKILAKAKLGGSIPEGWAIDVDGNPTTDAQAAVAGTVLPLGGAKGSGLSMVIDILSGVLTGAGYGPSIKSMYDNWEEPQDVGHFMLVVDIDRFLPLSAFTDRLADYIDTLKRQPRAPGVDEILHAGEPEFRLQSAASASGLDLPDPLVADLKSMGARYGLRWPEG</sequence>
<gene>
    <name evidence="3" type="ORF">HND93_24430</name>
</gene>
<dbReference type="RefSeq" id="WP_180284621.1">
    <property type="nucleotide sequence ID" value="NZ_JABFDB010000021.1"/>
</dbReference>
<dbReference type="SUPFAM" id="SSF89733">
    <property type="entry name" value="L-sulfolactate dehydrogenase-like"/>
    <property type="match status" value="1"/>
</dbReference>
<comment type="caution">
    <text evidence="3">The sequence shown here is derived from an EMBL/GenBank/DDBJ whole genome shotgun (WGS) entry which is preliminary data.</text>
</comment>
<keyword evidence="2" id="KW-0560">Oxidoreductase</keyword>
<dbReference type="Pfam" id="PF02615">
    <property type="entry name" value="Ldh_2"/>
    <property type="match status" value="1"/>
</dbReference>
<dbReference type="EMBL" id="JABFDB010000021">
    <property type="protein sequence ID" value="NYZ22867.1"/>
    <property type="molecule type" value="Genomic_DNA"/>
</dbReference>
<protein>
    <submittedName>
        <fullName evidence="3">Ldh family oxidoreductase</fullName>
    </submittedName>
</protein>
<keyword evidence="4" id="KW-1185">Reference proteome</keyword>
<evidence type="ECO:0000313" key="3">
    <source>
        <dbReference type="EMBL" id="NYZ22867.1"/>
    </source>
</evidence>
<dbReference type="PANTHER" id="PTHR11091:SF0">
    <property type="entry name" value="MALATE DEHYDROGENASE"/>
    <property type="match status" value="1"/>
</dbReference>
<accession>A0ABX2TI69</accession>
<comment type="similarity">
    <text evidence="1">Belongs to the LDH2/MDH2 oxidoreductase family.</text>
</comment>
<reference evidence="3 4" key="1">
    <citation type="submission" date="2020-05" db="EMBL/GenBank/DDBJ databases">
        <title>Azospirillum oleiclasticum sp. nov, a nitrogen-fixing and heavy crude oil-emulsifying bacterium isolated from the crude oil of Yumen Oilfield.</title>
        <authorList>
            <person name="Wu D."/>
            <person name="Cai M."/>
            <person name="Zhang X."/>
        </authorList>
    </citation>
    <scope>NUCLEOTIDE SEQUENCE [LARGE SCALE GENOMIC DNA]</scope>
    <source>
        <strain evidence="3 4">ROY-1-1-2</strain>
    </source>
</reference>
<organism evidence="3 4">
    <name type="scientific">Azospirillum oleiclasticum</name>
    <dbReference type="NCBI Taxonomy" id="2735135"/>
    <lineage>
        <taxon>Bacteria</taxon>
        <taxon>Pseudomonadati</taxon>
        <taxon>Pseudomonadota</taxon>
        <taxon>Alphaproteobacteria</taxon>
        <taxon>Rhodospirillales</taxon>
        <taxon>Azospirillaceae</taxon>
        <taxon>Azospirillum</taxon>
    </lineage>
</organism>
<dbReference type="InterPro" id="IPR043144">
    <property type="entry name" value="Mal/L-sulf/L-lact_DH-like_ah"/>
</dbReference>
<dbReference type="InterPro" id="IPR043143">
    <property type="entry name" value="Mal/L-sulf/L-lact_DH-like_NADP"/>
</dbReference>
<evidence type="ECO:0000256" key="1">
    <source>
        <dbReference type="ARBA" id="ARBA00006056"/>
    </source>
</evidence>
<dbReference type="Gene3D" id="1.10.1530.10">
    <property type="match status" value="1"/>
</dbReference>
<dbReference type="PANTHER" id="PTHR11091">
    <property type="entry name" value="OXIDOREDUCTASE-RELATED"/>
    <property type="match status" value="1"/>
</dbReference>
<dbReference type="InterPro" id="IPR036111">
    <property type="entry name" value="Mal/L-sulfo/L-lacto_DH-like_sf"/>
</dbReference>
<proteinExistence type="inferred from homology"/>
<name>A0ABX2TI69_9PROT</name>
<dbReference type="InterPro" id="IPR003767">
    <property type="entry name" value="Malate/L-lactate_DH-like"/>
</dbReference>
<evidence type="ECO:0000313" key="4">
    <source>
        <dbReference type="Proteomes" id="UP000584642"/>
    </source>
</evidence>
<dbReference type="Proteomes" id="UP000584642">
    <property type="component" value="Unassembled WGS sequence"/>
</dbReference>
<dbReference type="Gene3D" id="3.30.1370.60">
    <property type="entry name" value="Hypothetical oxidoreductase yiak, domain 2"/>
    <property type="match status" value="1"/>
</dbReference>
<evidence type="ECO:0000256" key="2">
    <source>
        <dbReference type="ARBA" id="ARBA00023002"/>
    </source>
</evidence>